<dbReference type="GO" id="GO:0033958">
    <property type="term" value="F:DNA-deoxyinosine glycosylase activity"/>
    <property type="evidence" value="ECO:0007669"/>
    <property type="project" value="UniProtKB-EC"/>
</dbReference>
<dbReference type="NCBIfam" id="TIGR04274">
    <property type="entry name" value="hypoxanDNAglyco"/>
    <property type="match status" value="1"/>
</dbReference>
<organism evidence="2 3">
    <name type="scientific">Chitinibacter fontanus</name>
    <dbReference type="NCBI Taxonomy" id="1737446"/>
    <lineage>
        <taxon>Bacteria</taxon>
        <taxon>Pseudomonadati</taxon>
        <taxon>Pseudomonadota</taxon>
        <taxon>Betaproteobacteria</taxon>
        <taxon>Neisseriales</taxon>
        <taxon>Chitinibacteraceae</taxon>
        <taxon>Chitinibacter</taxon>
    </lineage>
</organism>
<keyword evidence="2" id="KW-0326">Glycosidase</keyword>
<dbReference type="EC" id="3.2.2.15" evidence="2"/>
<keyword evidence="2" id="KW-0378">Hydrolase</keyword>
<dbReference type="EMBL" id="CP058952">
    <property type="protein sequence ID" value="QLI82799.1"/>
    <property type="molecule type" value="Genomic_DNA"/>
</dbReference>
<dbReference type="SMART" id="SM00987">
    <property type="entry name" value="UreE_C"/>
    <property type="match status" value="1"/>
</dbReference>
<gene>
    <name evidence="2" type="ORF">HZU75_15415</name>
</gene>
<accession>A0A7D5VB80</accession>
<dbReference type="InterPro" id="IPR036895">
    <property type="entry name" value="Uracil-DNA_glycosylase-like_sf"/>
</dbReference>
<dbReference type="InterPro" id="IPR005122">
    <property type="entry name" value="Uracil-DNA_glycosylase-like"/>
</dbReference>
<dbReference type="SUPFAM" id="SSF52141">
    <property type="entry name" value="Uracil-DNA glycosylase-like"/>
    <property type="match status" value="1"/>
</dbReference>
<dbReference type="InterPro" id="IPR026353">
    <property type="entry name" value="Hypoxan-DNA_Glyclase"/>
</dbReference>
<dbReference type="AlphaFoldDB" id="A0A7D5VB80"/>
<protein>
    <submittedName>
        <fullName evidence="2">DNA-deoxyinosine glycosylase</fullName>
        <ecNumber evidence="2">3.2.2.15</ecNumber>
    </submittedName>
</protein>
<evidence type="ECO:0000313" key="3">
    <source>
        <dbReference type="Proteomes" id="UP000510822"/>
    </source>
</evidence>
<dbReference type="KEGG" id="cfon:HZU75_15415"/>
<evidence type="ECO:0000259" key="1">
    <source>
        <dbReference type="SMART" id="SM00986"/>
    </source>
</evidence>
<evidence type="ECO:0000313" key="2">
    <source>
        <dbReference type="EMBL" id="QLI82799.1"/>
    </source>
</evidence>
<reference evidence="2 3" key="1">
    <citation type="journal article" date="2016" name="Int. J. Syst. Evol. Microbiol.">
        <title>Chitinibacter fontanus sp. nov., isolated from a spring.</title>
        <authorList>
            <person name="Sheu S.Y."/>
            <person name="Li Y.S."/>
            <person name="Young C.C."/>
            <person name="Chen W.M."/>
        </authorList>
    </citation>
    <scope>NUCLEOTIDE SEQUENCE [LARGE SCALE GENOMIC DNA]</scope>
    <source>
        <strain evidence="2 3">STM-7</strain>
    </source>
</reference>
<feature type="domain" description="Uracil-DNA glycosylase-like" evidence="1">
    <location>
        <begin position="8"/>
        <end position="157"/>
    </location>
</feature>
<dbReference type="Gene3D" id="3.40.470.10">
    <property type="entry name" value="Uracil-DNA glycosylase-like domain"/>
    <property type="match status" value="1"/>
</dbReference>
<dbReference type="CDD" id="cd10032">
    <property type="entry name" value="UDG-F6_HDG"/>
    <property type="match status" value="1"/>
</dbReference>
<dbReference type="Pfam" id="PF03167">
    <property type="entry name" value="UDG"/>
    <property type="match status" value="1"/>
</dbReference>
<dbReference type="RefSeq" id="WP_180306873.1">
    <property type="nucleotide sequence ID" value="NZ_CP058952.1"/>
</dbReference>
<sequence>MSLKASFAPIVSPDARILILGSLPGDASLAQGHYYAHPRNAFWPIISEILQIDLCNLAYEHRYAMLRAQQIALWDVIQIASRSGSLDSAISNIQANPLTELTLRLTQLELVVFNGKLAAKHGKKQIPGYIQQAIAPSTSPAYTISISDKKTAWQNIFNAFMLRQA</sequence>
<dbReference type="SMART" id="SM00986">
    <property type="entry name" value="UDG"/>
    <property type="match status" value="1"/>
</dbReference>
<keyword evidence="3" id="KW-1185">Reference proteome</keyword>
<dbReference type="Proteomes" id="UP000510822">
    <property type="component" value="Chromosome"/>
</dbReference>
<proteinExistence type="predicted"/>
<name>A0A7D5VB80_9NEIS</name>